<dbReference type="Proteomes" id="UP000257127">
    <property type="component" value="Unassembled WGS sequence"/>
</dbReference>
<name>A0A3E1F2B3_9FLAO</name>
<accession>A0A3E1F2B3</accession>
<dbReference type="GO" id="GO:0016887">
    <property type="term" value="F:ATP hydrolysis activity"/>
    <property type="evidence" value="ECO:0007669"/>
    <property type="project" value="InterPro"/>
</dbReference>
<feature type="domain" description="ABC transporter" evidence="8">
    <location>
        <begin position="375"/>
        <end position="608"/>
    </location>
</feature>
<evidence type="ECO:0000313" key="10">
    <source>
        <dbReference type="EMBL" id="RFC55913.1"/>
    </source>
</evidence>
<dbReference type="PROSITE" id="PS00211">
    <property type="entry name" value="ABC_TRANSPORTER_1"/>
    <property type="match status" value="1"/>
</dbReference>
<dbReference type="EMBL" id="QURB01000001">
    <property type="protein sequence ID" value="RFC55913.1"/>
    <property type="molecule type" value="Genomic_DNA"/>
</dbReference>
<dbReference type="SMART" id="SM00382">
    <property type="entry name" value="AAA"/>
    <property type="match status" value="1"/>
</dbReference>
<comment type="subcellular location">
    <subcellularLocation>
        <location evidence="1">Cell membrane</location>
        <topology evidence="1">Multi-pass membrane protein</topology>
    </subcellularLocation>
</comment>
<keyword evidence="5 7" id="KW-1133">Transmembrane helix</keyword>
<dbReference type="InterPro" id="IPR027417">
    <property type="entry name" value="P-loop_NTPase"/>
</dbReference>
<sequence>MKHLITTFKATFKYKWRAIATIISNVFYVIFNLTSLVLFVPFLKVIFPSEKVEIVNKPTLTDTGITDYIDFISDYYNYFMTSMAQEDPKNALFFVCTSVVISFFFKGLFKYLAVYHQSQLRMSVVRDYRDKMFSKSMRLPISFFTEEKKGDLMSRMNGDVNEVEISVVAMLELIFRDPISVFITLSVLIYWSPALTLFSLILLPISAFIISRIGKSLKRTASKGQKQLGVLFSFLDEYLGGIRIVKAFNASEETVKKFAKINLHHQRLFTRAFRKRDLASPLNEFLGAVVLVTIVWYGGTMILSGEGDGLTGEQFIGFIVVFSQLLVPIQNIAKNSANLSKVKASIERIDEILNADEKIEDPLQPKTIKDLEQGITFQNVSFAYQTENVLKNLSFNLSKGKTVALVGESGSGKSTIADLLPRFYDVSAGDILYDGTNIKDFTVRDLRDQIGIVNQESILFNDTVFNNIAFGMDGVTEEEVINAAKIANAHDFISSMKEGYHTNIGERGNKLSGGQKQRVSIARAVLKNPPIMILDEATSALDTESEKLVQDALDNLMKNRTSLVIAHRLSTIKNADQILVLRKGEIVESGTHDELFARKGLYHKLSTMQGL</sequence>
<evidence type="ECO:0000256" key="6">
    <source>
        <dbReference type="ARBA" id="ARBA00023136"/>
    </source>
</evidence>
<dbReference type="SUPFAM" id="SSF90123">
    <property type="entry name" value="ABC transporter transmembrane region"/>
    <property type="match status" value="1"/>
</dbReference>
<dbReference type="Pfam" id="PF00005">
    <property type="entry name" value="ABC_tran"/>
    <property type="match status" value="1"/>
</dbReference>
<dbReference type="InterPro" id="IPR003439">
    <property type="entry name" value="ABC_transporter-like_ATP-bd"/>
</dbReference>
<dbReference type="InterPro" id="IPR039421">
    <property type="entry name" value="Type_1_exporter"/>
</dbReference>
<keyword evidence="4 10" id="KW-0067">ATP-binding</keyword>
<evidence type="ECO:0000259" key="9">
    <source>
        <dbReference type="PROSITE" id="PS50929"/>
    </source>
</evidence>
<dbReference type="CDD" id="cd03251">
    <property type="entry name" value="ABCC_MsbA"/>
    <property type="match status" value="1"/>
</dbReference>
<dbReference type="GO" id="GO:0005886">
    <property type="term" value="C:plasma membrane"/>
    <property type="evidence" value="ECO:0007669"/>
    <property type="project" value="UniProtKB-SubCell"/>
</dbReference>
<evidence type="ECO:0000256" key="7">
    <source>
        <dbReference type="SAM" id="Phobius"/>
    </source>
</evidence>
<dbReference type="PROSITE" id="PS50929">
    <property type="entry name" value="ABC_TM1F"/>
    <property type="match status" value="1"/>
</dbReference>
<dbReference type="Gene3D" id="3.40.50.300">
    <property type="entry name" value="P-loop containing nucleotide triphosphate hydrolases"/>
    <property type="match status" value="1"/>
</dbReference>
<evidence type="ECO:0000256" key="1">
    <source>
        <dbReference type="ARBA" id="ARBA00004651"/>
    </source>
</evidence>
<evidence type="ECO:0000256" key="4">
    <source>
        <dbReference type="ARBA" id="ARBA00022840"/>
    </source>
</evidence>
<feature type="transmembrane region" description="Helical" evidence="7">
    <location>
        <begin position="285"/>
        <end position="303"/>
    </location>
</feature>
<feature type="transmembrane region" description="Helical" evidence="7">
    <location>
        <begin position="91"/>
        <end position="113"/>
    </location>
</feature>
<dbReference type="AlphaFoldDB" id="A0A3E1F2B3"/>
<comment type="caution">
    <text evidence="10">The sequence shown here is derived from an EMBL/GenBank/DDBJ whole genome shotgun (WGS) entry which is preliminary data.</text>
</comment>
<dbReference type="InterPro" id="IPR017871">
    <property type="entry name" value="ABC_transporter-like_CS"/>
</dbReference>
<evidence type="ECO:0000313" key="11">
    <source>
        <dbReference type="Proteomes" id="UP000257127"/>
    </source>
</evidence>
<gene>
    <name evidence="10" type="ORF">DXU93_02955</name>
</gene>
<dbReference type="InterPro" id="IPR011527">
    <property type="entry name" value="ABC1_TM_dom"/>
</dbReference>
<dbReference type="GO" id="GO:0015421">
    <property type="term" value="F:ABC-type oligopeptide transporter activity"/>
    <property type="evidence" value="ECO:0007669"/>
    <property type="project" value="TreeGrafter"/>
</dbReference>
<dbReference type="RefSeq" id="WP_116879748.1">
    <property type="nucleotide sequence ID" value="NZ_QURB01000001.1"/>
</dbReference>
<dbReference type="PANTHER" id="PTHR43394:SF1">
    <property type="entry name" value="ATP-BINDING CASSETTE SUB-FAMILY B MEMBER 10, MITOCHONDRIAL"/>
    <property type="match status" value="1"/>
</dbReference>
<evidence type="ECO:0000256" key="5">
    <source>
        <dbReference type="ARBA" id="ARBA00022989"/>
    </source>
</evidence>
<evidence type="ECO:0000259" key="8">
    <source>
        <dbReference type="PROSITE" id="PS50893"/>
    </source>
</evidence>
<dbReference type="Gene3D" id="1.20.1560.10">
    <property type="entry name" value="ABC transporter type 1, transmembrane domain"/>
    <property type="match status" value="1"/>
</dbReference>
<feature type="transmembrane region" description="Helical" evidence="7">
    <location>
        <begin position="21"/>
        <end position="43"/>
    </location>
</feature>
<dbReference type="SUPFAM" id="SSF52540">
    <property type="entry name" value="P-loop containing nucleoside triphosphate hydrolases"/>
    <property type="match status" value="1"/>
</dbReference>
<feature type="domain" description="ABC transmembrane type-1" evidence="9">
    <location>
        <begin position="19"/>
        <end position="341"/>
    </location>
</feature>
<keyword evidence="6 7" id="KW-0472">Membrane</keyword>
<dbReference type="GO" id="GO:0005524">
    <property type="term" value="F:ATP binding"/>
    <property type="evidence" value="ECO:0007669"/>
    <property type="project" value="UniProtKB-KW"/>
</dbReference>
<evidence type="ECO:0000256" key="3">
    <source>
        <dbReference type="ARBA" id="ARBA00022741"/>
    </source>
</evidence>
<dbReference type="InterPro" id="IPR036640">
    <property type="entry name" value="ABC1_TM_sf"/>
</dbReference>
<organism evidence="10 11">
    <name type="scientific">Brumimicrobium aurantiacum</name>
    <dbReference type="NCBI Taxonomy" id="1737063"/>
    <lineage>
        <taxon>Bacteria</taxon>
        <taxon>Pseudomonadati</taxon>
        <taxon>Bacteroidota</taxon>
        <taxon>Flavobacteriia</taxon>
        <taxon>Flavobacteriales</taxon>
        <taxon>Crocinitomicaceae</taxon>
        <taxon>Brumimicrobium</taxon>
    </lineage>
</organism>
<keyword evidence="11" id="KW-1185">Reference proteome</keyword>
<reference evidence="10 11" key="1">
    <citation type="submission" date="2018-08" db="EMBL/GenBank/DDBJ databases">
        <title>The draft genome squence of Brumimicrobium sp. N62.</title>
        <authorList>
            <person name="Du Z.-J."/>
            <person name="Luo H.-R."/>
        </authorList>
    </citation>
    <scope>NUCLEOTIDE SEQUENCE [LARGE SCALE GENOMIC DNA]</scope>
    <source>
        <strain evidence="10 11">N62</strain>
    </source>
</reference>
<dbReference type="PANTHER" id="PTHR43394">
    <property type="entry name" value="ATP-DEPENDENT PERMEASE MDL1, MITOCHONDRIAL"/>
    <property type="match status" value="1"/>
</dbReference>
<dbReference type="InterPro" id="IPR003593">
    <property type="entry name" value="AAA+_ATPase"/>
</dbReference>
<dbReference type="FunFam" id="3.40.50.300:FF:000218">
    <property type="entry name" value="Multidrug ABC transporter ATP-binding protein"/>
    <property type="match status" value="1"/>
</dbReference>
<dbReference type="CDD" id="cd18552">
    <property type="entry name" value="ABC_6TM_MsbA_like"/>
    <property type="match status" value="1"/>
</dbReference>
<dbReference type="OrthoDB" id="9780296at2"/>
<feature type="transmembrane region" description="Helical" evidence="7">
    <location>
        <begin position="173"/>
        <end position="191"/>
    </location>
</feature>
<feature type="transmembrane region" description="Helical" evidence="7">
    <location>
        <begin position="197"/>
        <end position="214"/>
    </location>
</feature>
<protein>
    <submittedName>
        <fullName evidence="10">ABC transporter ATP-binding protein</fullName>
    </submittedName>
</protein>
<evidence type="ECO:0000256" key="2">
    <source>
        <dbReference type="ARBA" id="ARBA00022692"/>
    </source>
</evidence>
<dbReference type="Pfam" id="PF00664">
    <property type="entry name" value="ABC_membrane"/>
    <property type="match status" value="1"/>
</dbReference>
<dbReference type="PROSITE" id="PS50893">
    <property type="entry name" value="ABC_TRANSPORTER_2"/>
    <property type="match status" value="1"/>
</dbReference>
<proteinExistence type="predicted"/>
<keyword evidence="2 7" id="KW-0812">Transmembrane</keyword>
<keyword evidence="3" id="KW-0547">Nucleotide-binding</keyword>